<reference evidence="5 6" key="1">
    <citation type="submission" date="2017-09" db="EMBL/GenBank/DDBJ databases">
        <title>Depth-based differentiation of microbial function through sediment-hosted aquifers and enrichment of novel symbionts in the deep terrestrial subsurface.</title>
        <authorList>
            <person name="Probst A.J."/>
            <person name="Ladd B."/>
            <person name="Jarett J.K."/>
            <person name="Geller-Mcgrath D.E."/>
            <person name="Sieber C.M."/>
            <person name="Emerson J.B."/>
            <person name="Anantharaman K."/>
            <person name="Thomas B.C."/>
            <person name="Malmstrom R."/>
            <person name="Stieglmeier M."/>
            <person name="Klingl A."/>
            <person name="Woyke T."/>
            <person name="Ryan C.M."/>
            <person name="Banfield J.F."/>
        </authorList>
    </citation>
    <scope>NUCLEOTIDE SEQUENCE [LARGE SCALE GENOMIC DNA]</scope>
    <source>
        <strain evidence="5">CG11_big_fil_rev_8_21_14_0_20_39_34</strain>
    </source>
</reference>
<organism evidence="5 6">
    <name type="scientific">Candidatus Magasanikbacteria bacterium CG11_big_fil_rev_8_21_14_0_20_39_34</name>
    <dbReference type="NCBI Taxonomy" id="1974653"/>
    <lineage>
        <taxon>Bacteria</taxon>
        <taxon>Candidatus Magasanikiibacteriota</taxon>
    </lineage>
</organism>
<keyword evidence="1" id="KW-0732">Signal</keyword>
<protein>
    <recommendedName>
        <fullName evidence="4">SbsA Ig-like domain-containing protein</fullName>
    </recommendedName>
</protein>
<feature type="domain" description="SbsA Ig-like" evidence="4">
    <location>
        <begin position="1230"/>
        <end position="1329"/>
    </location>
</feature>
<dbReference type="Gene3D" id="2.60.120.200">
    <property type="match status" value="2"/>
</dbReference>
<name>A0A2H0N7R0_9BACT</name>
<evidence type="ECO:0000313" key="6">
    <source>
        <dbReference type="Proteomes" id="UP000229600"/>
    </source>
</evidence>
<dbReference type="InterPro" id="IPR032812">
    <property type="entry name" value="SbsA_Ig"/>
</dbReference>
<proteinExistence type="predicted"/>
<dbReference type="Pfam" id="PF13205">
    <property type="entry name" value="Big_5"/>
    <property type="match status" value="1"/>
</dbReference>
<evidence type="ECO:0000313" key="5">
    <source>
        <dbReference type="EMBL" id="PIR04165.1"/>
    </source>
</evidence>
<evidence type="ECO:0000256" key="2">
    <source>
        <dbReference type="SAM" id="MobiDB-lite"/>
    </source>
</evidence>
<dbReference type="Proteomes" id="UP000229600">
    <property type="component" value="Unassembled WGS sequence"/>
</dbReference>
<dbReference type="Pfam" id="PF11617">
    <property type="entry name" value="Cu-binding_MopE"/>
    <property type="match status" value="2"/>
</dbReference>
<dbReference type="SUPFAM" id="SSF49899">
    <property type="entry name" value="Concanavalin A-like lectins/glucanases"/>
    <property type="match status" value="2"/>
</dbReference>
<dbReference type="InterPro" id="IPR021655">
    <property type="entry name" value="Put_metal-bd"/>
</dbReference>
<comment type="caution">
    <text evidence="5">The sequence shown here is derived from an EMBL/GenBank/DDBJ whole genome shotgun (WGS) entry which is preliminary data.</text>
</comment>
<dbReference type="Gene3D" id="2.60.40.1220">
    <property type="match status" value="1"/>
</dbReference>
<keyword evidence="3" id="KW-1133">Transmembrane helix</keyword>
<accession>A0A2H0N7R0</accession>
<dbReference type="InterPro" id="IPR013320">
    <property type="entry name" value="ConA-like_dom_sf"/>
</dbReference>
<gene>
    <name evidence="5" type="ORF">COV59_03195</name>
</gene>
<dbReference type="EMBL" id="PCWN01000007">
    <property type="protein sequence ID" value="PIR04165.1"/>
    <property type="molecule type" value="Genomic_DNA"/>
</dbReference>
<evidence type="ECO:0000259" key="4">
    <source>
        <dbReference type="Pfam" id="PF13205"/>
    </source>
</evidence>
<dbReference type="InterPro" id="IPR014755">
    <property type="entry name" value="Cu-Rt/internalin_Ig-like"/>
</dbReference>
<dbReference type="SUPFAM" id="SSF49265">
    <property type="entry name" value="Fibronectin type III"/>
    <property type="match status" value="1"/>
</dbReference>
<dbReference type="Pfam" id="PF13385">
    <property type="entry name" value="Laminin_G_3"/>
    <property type="match status" value="2"/>
</dbReference>
<sequence length="1818" mass="198136">MNKLYRGIVHAFKILVIVVTAIVPGLGPLSLITPAYATGNPLELTSVDSRYYQQLYTDDNSIPESLPSTTLSLEWNIVSHTNFDHYALAVGDTPGSITGILPTGGWLTTRNNSLTLTDLPSDGRDFYIRIFANNSSGYEVDSGQFSAKTYKFTSNTGGVVEVAANIIQPQDGTVLNTDSITVQWQDVGAQTYDLFVGTAQNKEAFATYTGIQTTQKLLDANLPTDGSLVYLTLRSNFAGSGALESQSTFSVDVSGPVVEPPVVDPALSPLQLTAPDSSFYQQQNTGDTSVPQQLPSTSLTLQWNPVVDSRLDHYALAIGDSVGSISGTLAGSGWFTTKTNSITIDNLPEDGRTFYVRIYANNSTGYEVDPAQYSATGYKFTAHVRNIVPLASQILQPQNNAVLSSKNVTVSWQEVDANSYDLLVGTAQNPSQFSAYTGLNGTQQLLNTNLPSDGSAILLTLKSYFDNNEVRVSNSNFSIDIPVSVGGNLTGIWANNGEDKVTKDELRFSNNPNSIVNSAWNGQQVQLFGAKNEVVAFNLVLEAGNTAAGNLNVTFDELTGPGNYRIGSAPYSGDKNTLFDWTNRDIELFYVRYLQIKGVSTLGYGQYDQRHTPLRLQRPHDARGWGTGYNWTDRPDHDKYYPDIAVPLELEQPFTIPSGENQSIWADIYIPKDAPAGIYQGQVKVNQNGNISFVPVQLEVKNFVLPDEPTSKTMLFISGEPDGQIQGRYGYTNSTLVDNYFLMAHRHKISLIDEGAGNNRPNDAWIPRLNGNLFTAQNGYKGPGVGVGNGVYSIGTYGAIAWAWNDNRDFSGSIYDWLDRGELQRHADAWQSWFNQNAPDVEHFVYLMDEPGGNYDKLQRWAQDIEQSSGPGSALMTLVTAGADTGRTQMPSVDISPTTFSVAPTDWGTKNTPFYKNDPGKRLYFYNGARPATGTFMTEDDGVALRTIPWTQYKEGIDRWFYWESTYYHNFNGSSQDEGNAPHTNLFTHAQTFGNQTQYDNSTDPEGGRGETGASQYTPIGNGDGVLFYPGTDVRHREESYGMNGPIASLRLKYWRRGIQDADYLALASAVDPQRVDQIIQEIIPKVLWEVGVEEPGASWKHTDISWSIDPDTWEAARLELAQIIESSNPGPVEPPVEVDADADGYSSTVDCNDNDASIHPGATEVLYDGVDNDCNPVTRDFLDADADGYNSQIDCNDNDASVHPGAIEIANNGKDEDCDPLTPDQQDVLAPTVTLQSPAALEQNVSVDVVPFITFSEAVDPATVNYTNLQLRRMSDDTVVFLNSLTLNSQNKVATFNTTLPLDYGVSYYFAVENVKDVAGNVLANSWTVANKSQHSFTVEAQSVPPPQDVSPVGLVGDYHFDFDLTDASPASHNATLSGNAYINPVFGHSQGSLTLDGNADYVKVPNSDDTNLGIYGQRSISLWFQAFDISKRQVLYEEGGTVRGLSLYIDSGKLYVAGWNTPTNESGWQGTYLSTAAIQSGVWHHVVLTLNGGTTLQAKALKGYVDGVLFEEGMGSQLWDHSGGIGVGAVNSDTLFHDGAKSGSGASSLLGSIDELKIYNRELDASEVALLHDQASDARLPFEVKNDPLSRTSLVMQLPFVIEGTYAWDYSGLGNNGELKNGVQVVQNGKYGESASFDGVDDYIHFKDSPLMNTAVQTARSISLVFNPSAVSSRQVLFEEGGTSRGLNIYIDAGHLYVGGWNEPTNESGWRGTFLDLGTITPGNWYSVVLTLQGGTTRTQDALRGYLNGSLRASGEGSQVWSHSGDIGVGATNNDTKFHDKNQSGTGTQPFSGYMDDVRVYNRVLTQPEISALFSL</sequence>
<feature type="transmembrane region" description="Helical" evidence="3">
    <location>
        <begin position="12"/>
        <end position="37"/>
    </location>
</feature>
<keyword evidence="3" id="KW-0472">Membrane</keyword>
<keyword evidence="3" id="KW-0812">Transmembrane</keyword>
<feature type="compositionally biased region" description="Polar residues" evidence="2">
    <location>
        <begin position="995"/>
        <end position="1004"/>
    </location>
</feature>
<evidence type="ECO:0000256" key="3">
    <source>
        <dbReference type="SAM" id="Phobius"/>
    </source>
</evidence>
<dbReference type="InterPro" id="IPR036116">
    <property type="entry name" value="FN3_sf"/>
</dbReference>
<evidence type="ECO:0000256" key="1">
    <source>
        <dbReference type="ARBA" id="ARBA00022729"/>
    </source>
</evidence>
<feature type="region of interest" description="Disordered" evidence="2">
    <location>
        <begin position="995"/>
        <end position="1019"/>
    </location>
</feature>